<name>A0A6F8YPD0_9ACTN</name>
<dbReference type="GO" id="GO:0046872">
    <property type="term" value="F:metal ion binding"/>
    <property type="evidence" value="ECO:0007669"/>
    <property type="project" value="UniProtKB-KW"/>
</dbReference>
<dbReference type="PANTHER" id="PTHR43273:SF8">
    <property type="entry name" value="RADICAL SAM DOMAIN PROTEIN"/>
    <property type="match status" value="1"/>
</dbReference>
<dbReference type="InterPro" id="IPR026335">
    <property type="entry name" value="rSAM_SPASM_FxsB"/>
</dbReference>
<dbReference type="PROSITE" id="PS51918">
    <property type="entry name" value="RADICAL_SAM"/>
    <property type="match status" value="1"/>
</dbReference>
<dbReference type="KEGG" id="psuu:Psuf_052930"/>
<dbReference type="SFLD" id="SFLDS00029">
    <property type="entry name" value="Radical_SAM"/>
    <property type="match status" value="1"/>
</dbReference>
<evidence type="ECO:0000256" key="4">
    <source>
        <dbReference type="ARBA" id="ARBA00023014"/>
    </source>
</evidence>
<reference evidence="7 8" key="1">
    <citation type="submission" date="2020-03" db="EMBL/GenBank/DDBJ databases">
        <title>Whole genome shotgun sequence of Phytohabitans suffuscus NBRC 105367.</title>
        <authorList>
            <person name="Komaki H."/>
            <person name="Tamura T."/>
        </authorList>
    </citation>
    <scope>NUCLEOTIDE SEQUENCE [LARGE SCALE GENOMIC DNA]</scope>
    <source>
        <strain evidence="7 8">NBRC 105367</strain>
    </source>
</reference>
<dbReference type="AlphaFoldDB" id="A0A6F8YPD0"/>
<dbReference type="InterPro" id="IPR007197">
    <property type="entry name" value="rSAM"/>
</dbReference>
<dbReference type="Pfam" id="PF04055">
    <property type="entry name" value="Radical_SAM"/>
    <property type="match status" value="1"/>
</dbReference>
<feature type="region of interest" description="Disordered" evidence="5">
    <location>
        <begin position="1"/>
        <end position="21"/>
    </location>
</feature>
<dbReference type="InterPro" id="IPR023867">
    <property type="entry name" value="Sulphatase_maturase_rSAM"/>
</dbReference>
<evidence type="ECO:0000256" key="5">
    <source>
        <dbReference type="SAM" id="MobiDB-lite"/>
    </source>
</evidence>
<dbReference type="InterPro" id="IPR013785">
    <property type="entry name" value="Aldolase_TIM"/>
</dbReference>
<protein>
    <submittedName>
        <fullName evidence="7">Radical SAM protein</fullName>
    </submittedName>
</protein>
<dbReference type="EMBL" id="AP022871">
    <property type="protein sequence ID" value="BCB87980.1"/>
    <property type="molecule type" value="Genomic_DNA"/>
</dbReference>
<dbReference type="SFLD" id="SFLDG01067">
    <property type="entry name" value="SPASM/twitch_domain_containing"/>
    <property type="match status" value="1"/>
</dbReference>
<keyword evidence="1" id="KW-0949">S-adenosyl-L-methionine</keyword>
<keyword evidence="2" id="KW-0479">Metal-binding</keyword>
<keyword evidence="4" id="KW-0411">Iron-sulfur</keyword>
<feature type="compositionally biased region" description="Pro residues" evidence="5">
    <location>
        <begin position="12"/>
        <end position="21"/>
    </location>
</feature>
<keyword evidence="8" id="KW-1185">Reference proteome</keyword>
<evidence type="ECO:0000313" key="8">
    <source>
        <dbReference type="Proteomes" id="UP000503011"/>
    </source>
</evidence>
<accession>A0A6F8YPD0</accession>
<dbReference type="RefSeq" id="WP_173159330.1">
    <property type="nucleotide sequence ID" value="NZ_AP022871.1"/>
</dbReference>
<keyword evidence="3" id="KW-0408">Iron</keyword>
<feature type="domain" description="Radical SAM core" evidence="6">
    <location>
        <begin position="21"/>
        <end position="264"/>
    </location>
</feature>
<dbReference type="PANTHER" id="PTHR43273">
    <property type="entry name" value="ANAEROBIC SULFATASE-MATURATING ENZYME HOMOLOG ASLB-RELATED"/>
    <property type="match status" value="1"/>
</dbReference>
<evidence type="ECO:0000313" key="7">
    <source>
        <dbReference type="EMBL" id="BCB87980.1"/>
    </source>
</evidence>
<evidence type="ECO:0000256" key="1">
    <source>
        <dbReference type="ARBA" id="ARBA00022691"/>
    </source>
</evidence>
<dbReference type="NCBIfam" id="TIGR04269">
    <property type="entry name" value="SAM_SPASM_FxsB"/>
    <property type="match status" value="1"/>
</dbReference>
<organism evidence="7 8">
    <name type="scientific">Phytohabitans suffuscus</name>
    <dbReference type="NCBI Taxonomy" id="624315"/>
    <lineage>
        <taxon>Bacteria</taxon>
        <taxon>Bacillati</taxon>
        <taxon>Actinomycetota</taxon>
        <taxon>Actinomycetes</taxon>
        <taxon>Micromonosporales</taxon>
        <taxon>Micromonosporaceae</taxon>
    </lineage>
</organism>
<evidence type="ECO:0000259" key="6">
    <source>
        <dbReference type="PROSITE" id="PS51918"/>
    </source>
</evidence>
<dbReference type="Gene3D" id="3.20.20.70">
    <property type="entry name" value="Aldolase class I"/>
    <property type="match status" value="1"/>
</dbReference>
<proteinExistence type="predicted"/>
<evidence type="ECO:0000256" key="3">
    <source>
        <dbReference type="ARBA" id="ARBA00023004"/>
    </source>
</evidence>
<evidence type="ECO:0000256" key="2">
    <source>
        <dbReference type="ARBA" id="ARBA00022723"/>
    </source>
</evidence>
<dbReference type="SFLD" id="SFLDG01072">
    <property type="entry name" value="dehydrogenase_like"/>
    <property type="match status" value="1"/>
</dbReference>
<dbReference type="GO" id="GO:0016491">
    <property type="term" value="F:oxidoreductase activity"/>
    <property type="evidence" value="ECO:0007669"/>
    <property type="project" value="InterPro"/>
</dbReference>
<reference evidence="7 8" key="2">
    <citation type="submission" date="2020-03" db="EMBL/GenBank/DDBJ databases">
        <authorList>
            <person name="Ichikawa N."/>
            <person name="Kimura A."/>
            <person name="Kitahashi Y."/>
            <person name="Uohara A."/>
        </authorList>
    </citation>
    <scope>NUCLEOTIDE SEQUENCE [LARGE SCALE GENOMIC DNA]</scope>
    <source>
        <strain evidence="7 8">NBRC 105367</strain>
    </source>
</reference>
<gene>
    <name evidence="7" type="ORF">Psuf_052930</name>
</gene>
<dbReference type="SUPFAM" id="SSF102114">
    <property type="entry name" value="Radical SAM enzymes"/>
    <property type="match status" value="1"/>
</dbReference>
<sequence length="399" mass="43765">MRPQRAFGQPGRPGPTDDPPAAPIRQILLKIHSRCNLSCDHCYMYQHADQTWRHRPLVMSKRTLDHTAARIAEHAADHDLSSVSVVLHGGEPLLAGAHTLDYAVRAIRRAVRGRTAVRFGLQTNGLLLDDRFLDLFVQHEVTVGVSLDGPSGANDRHRRYADGRGSHGGVVPALHLLRSERYRHLYGGILCTVDLDNDPEDVYAHLLEFEPPEVDLLLPHGNWTKPPPGRVDDPAAAPYAGWLIAVFDRWYEAPERQTRIRLFESIIALLLGGRSGTEAVGLGRIDLVTIETDGAIEQGDALKTTEEGMAATGLHVARDSIDRALGHPGIQSRQRGLAGLCTTCRRCPAVAVCGGGLYAHRYRVDNGFDNPSVYCADLFALIRHVAGRVSADLERARAS</sequence>
<dbReference type="InterPro" id="IPR058240">
    <property type="entry name" value="rSAM_sf"/>
</dbReference>
<dbReference type="GO" id="GO:0051536">
    <property type="term" value="F:iron-sulfur cluster binding"/>
    <property type="evidence" value="ECO:0007669"/>
    <property type="project" value="UniProtKB-KW"/>
</dbReference>
<dbReference type="Proteomes" id="UP000503011">
    <property type="component" value="Chromosome"/>
</dbReference>
<dbReference type="SFLD" id="SFLDG01386">
    <property type="entry name" value="main_SPASM_domain-containing"/>
    <property type="match status" value="1"/>
</dbReference>